<dbReference type="Pfam" id="PF17316">
    <property type="entry name" value="Perilipin_2"/>
    <property type="match status" value="1"/>
</dbReference>
<organism evidence="1 2">
    <name type="scientific">Golovinomyces cichoracearum</name>
    <dbReference type="NCBI Taxonomy" id="62708"/>
    <lineage>
        <taxon>Eukaryota</taxon>
        <taxon>Fungi</taxon>
        <taxon>Dikarya</taxon>
        <taxon>Ascomycota</taxon>
        <taxon>Pezizomycotina</taxon>
        <taxon>Leotiomycetes</taxon>
        <taxon>Erysiphales</taxon>
        <taxon>Erysiphaceae</taxon>
        <taxon>Golovinomyces</taxon>
    </lineage>
</organism>
<gene>
    <name evidence="1" type="ORF">GcC1_180006</name>
</gene>
<comment type="caution">
    <text evidence="1">The sequence shown here is derived from an EMBL/GenBank/DDBJ whole genome shotgun (WGS) entry which is preliminary data.</text>
</comment>
<proteinExistence type="predicted"/>
<dbReference type="Proteomes" id="UP000285405">
    <property type="component" value="Unassembled WGS sequence"/>
</dbReference>
<reference evidence="1 2" key="1">
    <citation type="journal article" date="2018" name="BMC Genomics">
        <title>Comparative genome analyses reveal sequence features reflecting distinct modes of host-adaptation between dicot and monocot powdery mildew.</title>
        <authorList>
            <person name="Wu Y."/>
            <person name="Ma X."/>
            <person name="Pan Z."/>
            <person name="Kale S.D."/>
            <person name="Song Y."/>
            <person name="King H."/>
            <person name="Zhang Q."/>
            <person name="Presley C."/>
            <person name="Deng X."/>
            <person name="Wei C.I."/>
            <person name="Xiao S."/>
        </authorList>
    </citation>
    <scope>NUCLEOTIDE SEQUENCE [LARGE SCALE GENOMIC DNA]</scope>
    <source>
        <strain evidence="1">UCSC1</strain>
    </source>
</reference>
<dbReference type="EMBL" id="MCBR01018011">
    <property type="protein sequence ID" value="RKF58851.1"/>
    <property type="molecule type" value="Genomic_DNA"/>
</dbReference>
<dbReference type="OrthoDB" id="376826at2759"/>
<evidence type="ECO:0000313" key="1">
    <source>
        <dbReference type="EMBL" id="RKF58851.1"/>
    </source>
</evidence>
<name>A0A420HN66_9PEZI</name>
<protein>
    <submittedName>
        <fullName evidence="1">Putative perilipin mpl1-like protein</fullName>
    </submittedName>
</protein>
<accession>A0A420HN66</accession>
<dbReference type="AlphaFoldDB" id="A0A420HN66"/>
<evidence type="ECO:0000313" key="2">
    <source>
        <dbReference type="Proteomes" id="UP000285405"/>
    </source>
</evidence>
<sequence>MPHSEKGGKMAPQINGEARQTSEFLSHLKSYPVISDSITTITSNRYGAKSLSLTTSSYEKISKPLLPYLRTPIAYISPYAAKADSFGKSTLSSFDSRFPAVKKPTGQLIEDGKAVVFFPLRKGFEGKDYLKNVFGTEKKKFGGDGLITYGKAFITTSLIVTSETLNWFNGFLTEKTDQVKELKNQKIVN</sequence>